<evidence type="ECO:0000313" key="10">
    <source>
        <dbReference type="Proteomes" id="UP001314796"/>
    </source>
</evidence>
<proteinExistence type="inferred from homology"/>
<evidence type="ECO:0000256" key="6">
    <source>
        <dbReference type="ARBA" id="ARBA00023136"/>
    </source>
</evidence>
<feature type="domain" description="EamA" evidence="8">
    <location>
        <begin position="145"/>
        <end position="277"/>
    </location>
</feature>
<keyword evidence="3" id="KW-1003">Cell membrane</keyword>
<feature type="transmembrane region" description="Helical" evidence="7">
    <location>
        <begin position="238"/>
        <end position="256"/>
    </location>
</feature>
<evidence type="ECO:0000259" key="8">
    <source>
        <dbReference type="Pfam" id="PF00892"/>
    </source>
</evidence>
<evidence type="ECO:0000256" key="5">
    <source>
        <dbReference type="ARBA" id="ARBA00022989"/>
    </source>
</evidence>
<dbReference type="PANTHER" id="PTHR42920:SF5">
    <property type="entry name" value="EAMA DOMAIN-CONTAINING PROTEIN"/>
    <property type="match status" value="1"/>
</dbReference>
<comment type="caution">
    <text evidence="9">The sequence shown here is derived from an EMBL/GenBank/DDBJ whole genome shotgun (WGS) entry which is preliminary data.</text>
</comment>
<feature type="transmembrane region" description="Helical" evidence="7">
    <location>
        <begin position="94"/>
        <end position="113"/>
    </location>
</feature>
<dbReference type="SUPFAM" id="SSF103481">
    <property type="entry name" value="Multidrug resistance efflux transporter EmrE"/>
    <property type="match status" value="2"/>
</dbReference>
<feature type="transmembrane region" description="Helical" evidence="7">
    <location>
        <begin position="120"/>
        <end position="142"/>
    </location>
</feature>
<dbReference type="EMBL" id="JAFBEE010000010">
    <property type="protein sequence ID" value="MBM7615207.1"/>
    <property type="molecule type" value="Genomic_DNA"/>
</dbReference>
<keyword evidence="10" id="KW-1185">Reference proteome</keyword>
<name>A0ABS2NQP2_9FIRM</name>
<accession>A0ABS2NQP2</accession>
<dbReference type="PANTHER" id="PTHR42920">
    <property type="entry name" value="OS03G0707200 PROTEIN-RELATED"/>
    <property type="match status" value="1"/>
</dbReference>
<comment type="similarity">
    <text evidence="2">Belongs to the EamA transporter family.</text>
</comment>
<protein>
    <submittedName>
        <fullName evidence="9">Drug/metabolite transporter (DMT)-like permease</fullName>
    </submittedName>
</protein>
<evidence type="ECO:0000256" key="4">
    <source>
        <dbReference type="ARBA" id="ARBA00022692"/>
    </source>
</evidence>
<sequence length="300" mass="32737">MTKQLKADLALLMVTIIWGSSFVLSKNALAYLPTYNFLAVRFILAALISAIIFYKNIISMDKDTLRYGLLIGVILFAGYAFQTVGLNYTTASKSGFITGFSVVIVPIFSALLLKQKPHRAALIGVAFAIVGLGLLTLNSTLTLTKGDFYTLICAFLFALHIITVGKYTVKVDSIAMAIIQIAVVGFLSLIFSFAIETPIFPTGKTVWFNLLILAIFATSGAFIIQNAMQKFTSPTHTALIYTGEPVFSAMFAYILLKEVLPPQGIVGSVLILLGMIVSEVDWKAVFSKSEQKSIYNPNKQ</sequence>
<keyword evidence="5 7" id="KW-1133">Transmembrane helix</keyword>
<evidence type="ECO:0000256" key="2">
    <source>
        <dbReference type="ARBA" id="ARBA00007362"/>
    </source>
</evidence>
<dbReference type="InterPro" id="IPR037185">
    <property type="entry name" value="EmrE-like"/>
</dbReference>
<feature type="domain" description="EamA" evidence="8">
    <location>
        <begin position="6"/>
        <end position="136"/>
    </location>
</feature>
<feature type="transmembrane region" description="Helical" evidence="7">
    <location>
        <begin position="67"/>
        <end position="88"/>
    </location>
</feature>
<comment type="subcellular location">
    <subcellularLocation>
        <location evidence="1">Cell membrane</location>
        <topology evidence="1">Multi-pass membrane protein</topology>
    </subcellularLocation>
</comment>
<keyword evidence="4 7" id="KW-0812">Transmembrane</keyword>
<feature type="transmembrane region" description="Helical" evidence="7">
    <location>
        <begin position="207"/>
        <end position="226"/>
    </location>
</feature>
<keyword evidence="6 7" id="KW-0472">Membrane</keyword>
<feature type="transmembrane region" description="Helical" evidence="7">
    <location>
        <begin position="35"/>
        <end position="55"/>
    </location>
</feature>
<evidence type="ECO:0000256" key="3">
    <source>
        <dbReference type="ARBA" id="ARBA00022475"/>
    </source>
</evidence>
<dbReference type="InterPro" id="IPR051258">
    <property type="entry name" value="Diverse_Substrate_Transporter"/>
</dbReference>
<dbReference type="RefSeq" id="WP_204402135.1">
    <property type="nucleotide sequence ID" value="NZ_JAFBEE010000010.1"/>
</dbReference>
<dbReference type="InterPro" id="IPR000620">
    <property type="entry name" value="EamA_dom"/>
</dbReference>
<dbReference type="Proteomes" id="UP001314796">
    <property type="component" value="Unassembled WGS sequence"/>
</dbReference>
<evidence type="ECO:0000256" key="7">
    <source>
        <dbReference type="SAM" id="Phobius"/>
    </source>
</evidence>
<evidence type="ECO:0000313" key="9">
    <source>
        <dbReference type="EMBL" id="MBM7615207.1"/>
    </source>
</evidence>
<organism evidence="9 10">
    <name type="scientific">Alkaliphilus hydrothermalis</name>
    <dbReference type="NCBI Taxonomy" id="1482730"/>
    <lineage>
        <taxon>Bacteria</taxon>
        <taxon>Bacillati</taxon>
        <taxon>Bacillota</taxon>
        <taxon>Clostridia</taxon>
        <taxon>Peptostreptococcales</taxon>
        <taxon>Natronincolaceae</taxon>
        <taxon>Alkaliphilus</taxon>
    </lineage>
</organism>
<gene>
    <name evidence="9" type="ORF">JOC73_001769</name>
</gene>
<evidence type="ECO:0000256" key="1">
    <source>
        <dbReference type="ARBA" id="ARBA00004651"/>
    </source>
</evidence>
<feature type="transmembrane region" description="Helical" evidence="7">
    <location>
        <begin position="174"/>
        <end position="195"/>
    </location>
</feature>
<dbReference type="Pfam" id="PF00892">
    <property type="entry name" value="EamA"/>
    <property type="match status" value="2"/>
</dbReference>
<feature type="transmembrane region" description="Helical" evidence="7">
    <location>
        <begin position="148"/>
        <end position="167"/>
    </location>
</feature>
<reference evidence="9 10" key="1">
    <citation type="submission" date="2021-01" db="EMBL/GenBank/DDBJ databases">
        <title>Genomic Encyclopedia of Type Strains, Phase IV (KMG-IV): sequencing the most valuable type-strain genomes for metagenomic binning, comparative biology and taxonomic classification.</title>
        <authorList>
            <person name="Goeker M."/>
        </authorList>
    </citation>
    <scope>NUCLEOTIDE SEQUENCE [LARGE SCALE GENOMIC DNA]</scope>
    <source>
        <strain evidence="9 10">DSM 25890</strain>
    </source>
</reference>
<feature type="transmembrane region" description="Helical" evidence="7">
    <location>
        <begin position="262"/>
        <end position="282"/>
    </location>
</feature>